<evidence type="ECO:0000313" key="5">
    <source>
        <dbReference type="EMBL" id="PVU68998.1"/>
    </source>
</evidence>
<dbReference type="AlphaFoldDB" id="A0A2T9WMD3"/>
<dbReference type="InterPro" id="IPR001347">
    <property type="entry name" value="SIS_dom"/>
</dbReference>
<reference evidence="4" key="4">
    <citation type="submission" date="2021-11" db="EMBL/GenBank/DDBJ databases">
        <authorList>
            <person name="Munson-Mcgee J."/>
            <person name="Field E."/>
            <person name="Bateson M."/>
            <person name="Rooney C."/>
            <person name="Stepanauskas R."/>
            <person name="Young M."/>
        </authorList>
    </citation>
    <scope>NUCLEOTIDE SEQUENCE</scope>
    <source>
        <strain evidence="4">SCGC AB-777_F03</strain>
    </source>
</reference>
<dbReference type="PROSITE" id="PS51464">
    <property type="entry name" value="SIS"/>
    <property type="match status" value="1"/>
</dbReference>
<dbReference type="EMBL" id="QEFP01000001">
    <property type="protein sequence ID" value="PVU68998.1"/>
    <property type="molecule type" value="Genomic_DNA"/>
</dbReference>
<dbReference type="CDD" id="cd05017">
    <property type="entry name" value="SIS_PGI_PMI_1"/>
    <property type="match status" value="1"/>
</dbReference>
<dbReference type="Proteomes" id="UP000245509">
    <property type="component" value="Unassembled WGS sequence"/>
</dbReference>
<gene>
    <name evidence="4" type="ORF">DDW03_001070</name>
    <name evidence="5" type="ORF">DDW03_00540</name>
</gene>
<feature type="domain" description="SIS" evidence="3">
    <location>
        <begin position="12"/>
        <end position="154"/>
    </location>
</feature>
<dbReference type="EMBL" id="QEFP02000004">
    <property type="protein sequence ID" value="MCC5446991.1"/>
    <property type="molecule type" value="Genomic_DNA"/>
</dbReference>
<sequence length="305" mass="35996">MYDPFYLDYYSIIKKYENIEELNYKKVLISGMGGSGIYGDYTKQILNDREIVVCKDYFLPKFIDKDWLTIFISYSGDTEETLNCMNEAINNGNKIIAISSGGEMEKIAKEKNLYYIKIDNNYPATRYTFPVILGIILSILDKKKYYELLEILKNYRERLKDLSIFVNDVKNPIMIYTDVKHEPVALALKMHLNEDAKWFSEYGIISEYNHHDLEGISKLNIDFILLKFNYYERIEYRINYMKDLLEMYGNNVLLFDLKYRNLMEELVLGTLSLRTFTLKLAERNNVDPYHSKNIAGLKAFLKNIK</sequence>
<comment type="caution">
    <text evidence="5">The sequence shown here is derived from an EMBL/GenBank/DDBJ whole genome shotgun (WGS) entry which is preliminary data.</text>
</comment>
<dbReference type="InterPro" id="IPR046348">
    <property type="entry name" value="SIS_dom_sf"/>
</dbReference>
<evidence type="ECO:0000256" key="2">
    <source>
        <dbReference type="ARBA" id="ARBA00023235"/>
    </source>
</evidence>
<dbReference type="GO" id="GO:0004347">
    <property type="term" value="F:glucose-6-phosphate isomerase activity"/>
    <property type="evidence" value="ECO:0007669"/>
    <property type="project" value="InterPro"/>
</dbReference>
<dbReference type="RefSeq" id="WP_228615217.1">
    <property type="nucleotide sequence ID" value="NZ_QEFP02000004.1"/>
</dbReference>
<reference evidence="5" key="2">
    <citation type="submission" date="2017-05" db="EMBL/GenBank/DDBJ databases">
        <authorList>
            <person name="Song R."/>
            <person name="Chenine A.L."/>
            <person name="Ruprecht R.M."/>
        </authorList>
    </citation>
    <scope>NUCLEOTIDE SEQUENCE</scope>
    <source>
        <strain evidence="5">SCGC AB-777_F03</strain>
    </source>
</reference>
<protein>
    <recommendedName>
        <fullName evidence="3">SIS domain-containing protein</fullName>
    </recommendedName>
</protein>
<reference evidence="5" key="1">
    <citation type="journal article" date="2015" name="Appl. Environ. Microbiol.">
        <title>Nanoarchaeota, Their Sulfolobales Host, and Nanoarchaeota Virus Distribution across Yellowstone National Park Hot Springs.</title>
        <authorList>
            <person name="Munson-McGee J.H."/>
            <person name="Field E.K."/>
            <person name="Bateson M."/>
            <person name="Rooney C."/>
            <person name="Stepanauskas R."/>
            <person name="Young M.J."/>
        </authorList>
    </citation>
    <scope>NUCLEOTIDE SEQUENCE [LARGE SCALE GENOMIC DNA]</scope>
    <source>
        <strain evidence="5">SCGC AB-777_F03</strain>
    </source>
</reference>
<dbReference type="GO" id="GO:1901135">
    <property type="term" value="P:carbohydrate derivative metabolic process"/>
    <property type="evidence" value="ECO:0007669"/>
    <property type="project" value="InterPro"/>
</dbReference>
<evidence type="ECO:0000259" key="3">
    <source>
        <dbReference type="PROSITE" id="PS51464"/>
    </source>
</evidence>
<evidence type="ECO:0000313" key="4">
    <source>
        <dbReference type="EMBL" id="MCC5446991.1"/>
    </source>
</evidence>
<comment type="similarity">
    <text evidence="1">Belongs to the PGI/PMI family.</text>
</comment>
<dbReference type="InterPro" id="IPR035484">
    <property type="entry name" value="SIS_PGI/PMI_1"/>
</dbReference>
<evidence type="ECO:0000256" key="1">
    <source>
        <dbReference type="ARBA" id="ARBA00010523"/>
    </source>
</evidence>
<reference evidence="4" key="3">
    <citation type="submission" date="2017-05" db="EMBL/GenBank/DDBJ databases">
        <authorList>
            <person name="Munson-Mcgee J.H."/>
        </authorList>
    </citation>
    <scope>NUCLEOTIDE SEQUENCE</scope>
    <source>
        <strain evidence="4">SCGC AB-777_F03</strain>
    </source>
</reference>
<dbReference type="SUPFAM" id="SSF53697">
    <property type="entry name" value="SIS domain"/>
    <property type="match status" value="1"/>
</dbReference>
<name>A0A2T9WMD3_NANST</name>
<organism evidence="5">
    <name type="scientific">Nanobsidianus stetteri</name>
    <dbReference type="NCBI Taxonomy" id="1294122"/>
    <lineage>
        <taxon>Archaea</taxon>
        <taxon>Nanobdellota</taxon>
        <taxon>Candidatus Nanoarchaeia</taxon>
        <taxon>Nanoarchaeales</taxon>
        <taxon>Nanopusillaceae</taxon>
        <taxon>Candidatus Nanobsidianus</taxon>
    </lineage>
</organism>
<dbReference type="GO" id="GO:0005975">
    <property type="term" value="P:carbohydrate metabolic process"/>
    <property type="evidence" value="ECO:0007669"/>
    <property type="project" value="InterPro"/>
</dbReference>
<keyword evidence="2" id="KW-0413">Isomerase</keyword>
<dbReference type="Pfam" id="PF10432">
    <property type="entry name" value="bact-PGI_C"/>
    <property type="match status" value="1"/>
</dbReference>
<dbReference type="GO" id="GO:0097367">
    <property type="term" value="F:carbohydrate derivative binding"/>
    <property type="evidence" value="ECO:0007669"/>
    <property type="project" value="InterPro"/>
</dbReference>
<accession>A0A2T9WMD3</accession>
<dbReference type="InterPro" id="IPR019490">
    <property type="entry name" value="Glu6P/Mann6P_isomerase_C"/>
</dbReference>
<proteinExistence type="inferred from homology"/>
<dbReference type="Gene3D" id="3.40.50.10490">
    <property type="entry name" value="Glucose-6-phosphate isomerase like protein, domain 1"/>
    <property type="match status" value="2"/>
</dbReference>
<dbReference type="GO" id="GO:0004476">
    <property type="term" value="F:mannose-6-phosphate isomerase activity"/>
    <property type="evidence" value="ECO:0007669"/>
    <property type="project" value="InterPro"/>
</dbReference>